<organism evidence="3 4">
    <name type="scientific">Desulfoscipio geothermicus DSM 3669</name>
    <dbReference type="NCBI Taxonomy" id="1121426"/>
    <lineage>
        <taxon>Bacteria</taxon>
        <taxon>Bacillati</taxon>
        <taxon>Bacillota</taxon>
        <taxon>Clostridia</taxon>
        <taxon>Eubacteriales</taxon>
        <taxon>Desulfallaceae</taxon>
        <taxon>Desulfoscipio</taxon>
    </lineage>
</organism>
<evidence type="ECO:0000313" key="4">
    <source>
        <dbReference type="Proteomes" id="UP000199584"/>
    </source>
</evidence>
<dbReference type="Gene3D" id="3.90.226.10">
    <property type="entry name" value="2-enoyl-CoA Hydratase, Chain A, domain 1"/>
    <property type="match status" value="1"/>
</dbReference>
<proteinExistence type="inferred from homology"/>
<dbReference type="Pfam" id="PF00378">
    <property type="entry name" value="ECH_1"/>
    <property type="match status" value="1"/>
</dbReference>
<dbReference type="InterPro" id="IPR029045">
    <property type="entry name" value="ClpP/crotonase-like_dom_sf"/>
</dbReference>
<name>A0A1I6CNJ0_9FIRM</name>
<evidence type="ECO:0000256" key="1">
    <source>
        <dbReference type="ARBA" id="ARBA00005254"/>
    </source>
</evidence>
<dbReference type="InterPro" id="IPR014748">
    <property type="entry name" value="Enoyl-CoA_hydra_C"/>
</dbReference>
<keyword evidence="4" id="KW-1185">Reference proteome</keyword>
<comment type="similarity">
    <text evidence="1 2">Belongs to the enoyl-CoA hydratase/isomerase family.</text>
</comment>
<dbReference type="PANTHER" id="PTHR43459">
    <property type="entry name" value="ENOYL-COA HYDRATASE"/>
    <property type="match status" value="1"/>
</dbReference>
<dbReference type="RefSeq" id="WP_165608109.1">
    <property type="nucleotide sequence ID" value="NZ_FOYM01000001.1"/>
</dbReference>
<dbReference type="CDD" id="cd06558">
    <property type="entry name" value="crotonase-like"/>
    <property type="match status" value="1"/>
</dbReference>
<dbReference type="AlphaFoldDB" id="A0A1I6CNJ0"/>
<dbReference type="InterPro" id="IPR001753">
    <property type="entry name" value="Enoyl-CoA_hydra/iso"/>
</dbReference>
<accession>A0A1I6CNJ0</accession>
<gene>
    <name evidence="3" type="ORF">SAMN05660706_10147</name>
</gene>
<dbReference type="PANTHER" id="PTHR43459:SF1">
    <property type="entry name" value="EG:BACN32G11.4 PROTEIN"/>
    <property type="match status" value="1"/>
</dbReference>
<dbReference type="GO" id="GO:0016853">
    <property type="term" value="F:isomerase activity"/>
    <property type="evidence" value="ECO:0007669"/>
    <property type="project" value="UniProtKB-KW"/>
</dbReference>
<keyword evidence="3" id="KW-0413">Isomerase</keyword>
<sequence length="259" mass="27980">MDYKAISYEVLDNRVAVVTLNRPASLNAINLDLATEVAGVLRQAEQDDSVRVLVVTGAGKAFCAGGDLAWLMAADDNLKKREILENAATVITLLDRFSKPVIAAVNGAVAGAGTAVALACDIIIASDRAKFAPNFVNIASVPDSGASWFLPRKIGYHKAAELMLTGRLLDAQECLQLGLFNRVVAHDELEQAAFRLAQKLAAGPQRAIRHIKQMLKMSAQNTLTAQLEIEASMQLMAWSDDDFNEGVSAFLQKRKPAFK</sequence>
<dbReference type="Proteomes" id="UP000199584">
    <property type="component" value="Unassembled WGS sequence"/>
</dbReference>
<evidence type="ECO:0000256" key="2">
    <source>
        <dbReference type="RuleBase" id="RU003707"/>
    </source>
</evidence>
<dbReference type="Gene3D" id="1.10.12.10">
    <property type="entry name" value="Lyase 2-enoyl-coa Hydratase, Chain A, domain 2"/>
    <property type="match status" value="1"/>
</dbReference>
<reference evidence="4" key="1">
    <citation type="submission" date="2016-10" db="EMBL/GenBank/DDBJ databases">
        <authorList>
            <person name="Varghese N."/>
            <person name="Submissions S."/>
        </authorList>
    </citation>
    <scope>NUCLEOTIDE SEQUENCE [LARGE SCALE GENOMIC DNA]</scope>
    <source>
        <strain evidence="4">DSM 3669</strain>
    </source>
</reference>
<protein>
    <submittedName>
        <fullName evidence="3">2-(1,2-epoxy-1,2-dihydrophenyl)acetyl-CoA isomerase</fullName>
    </submittedName>
</protein>
<dbReference type="InterPro" id="IPR018376">
    <property type="entry name" value="Enoyl-CoA_hyd/isom_CS"/>
</dbReference>
<evidence type="ECO:0000313" key="3">
    <source>
        <dbReference type="EMBL" id="SFQ94747.1"/>
    </source>
</evidence>
<dbReference type="STRING" id="39060.SAMN05660706_10147"/>
<dbReference type="PROSITE" id="PS00166">
    <property type="entry name" value="ENOYL_COA_HYDRATASE"/>
    <property type="match status" value="1"/>
</dbReference>
<dbReference type="EMBL" id="FOYM01000001">
    <property type="protein sequence ID" value="SFQ94747.1"/>
    <property type="molecule type" value="Genomic_DNA"/>
</dbReference>
<dbReference type="SUPFAM" id="SSF52096">
    <property type="entry name" value="ClpP/crotonase"/>
    <property type="match status" value="1"/>
</dbReference>